<evidence type="ECO:0008006" key="4">
    <source>
        <dbReference type="Google" id="ProtNLM"/>
    </source>
</evidence>
<keyword evidence="1" id="KW-1133">Transmembrane helix</keyword>
<name>A0AB34QUS4_BACPU</name>
<feature type="transmembrane region" description="Helical" evidence="1">
    <location>
        <begin position="95"/>
        <end position="117"/>
    </location>
</feature>
<dbReference type="PANTHER" id="PTHR38457:SF1">
    <property type="entry name" value="REGULATOR ABRB-RELATED"/>
    <property type="match status" value="1"/>
</dbReference>
<evidence type="ECO:0000313" key="2">
    <source>
        <dbReference type="EMBL" id="KIL17988.1"/>
    </source>
</evidence>
<feature type="transmembrane region" description="Helical" evidence="1">
    <location>
        <begin position="12"/>
        <end position="45"/>
    </location>
</feature>
<evidence type="ECO:0000256" key="1">
    <source>
        <dbReference type="SAM" id="Phobius"/>
    </source>
</evidence>
<evidence type="ECO:0000313" key="3">
    <source>
        <dbReference type="Proteomes" id="UP000031978"/>
    </source>
</evidence>
<dbReference type="EMBL" id="JXCL01000025">
    <property type="protein sequence ID" value="KIL17988.1"/>
    <property type="molecule type" value="Genomic_DNA"/>
</dbReference>
<sequence>MMKQGNSLRTDLILIAISGLGGFLLSLTGMSIGWMVGTLITAAFIAMRRPTLFQRKGTSTLRIHSRWLLLGQFILGIELGQKMNMKVLHIFAENWLPVSFMLVFSILLAMLSGFVLWKLSKTDMLTSFVGTAPGGLSAMPGIAQEVGANTAVVSLVQTIRVLMVVLTIPFTVFYLNTKNQADAAVVTQGSAFSSGVFTLSNISWTAALILGAWLMSRLAVRLHFPAPWLIGSMLGVAALQVGAGALIGYDLIPYWPAQANIASQVFLGATIGSKMNKEMFVGLKNTLIVAVVSSAGLIAATVLSSIAIAEITGISVITAILAFSPGGIAEMATTAVTLHEDSTFVVAVQVVRIILVIAMLPPFFRFLHHVWAKRQPDYKAAK</sequence>
<reference evidence="2 3" key="1">
    <citation type="submission" date="2014-12" db="EMBL/GenBank/DDBJ databases">
        <title>Draft Genome Sequences of Five Spore-Forming Food Isolates of Bacillus pumilus.</title>
        <authorList>
            <person name="de Jong A."/>
            <person name="van Heel A.J."/>
            <person name="Montalban-Lopez M."/>
            <person name="Krawczyk A.O."/>
            <person name="Berendsen E.M."/>
            <person name="Wells-Bennik M."/>
            <person name="Kuipers O.P."/>
        </authorList>
    </citation>
    <scope>NUCLEOTIDE SEQUENCE [LARGE SCALE GENOMIC DNA]</scope>
    <source>
        <strain evidence="2 3">B4127</strain>
    </source>
</reference>
<dbReference type="Proteomes" id="UP000031978">
    <property type="component" value="Unassembled WGS sequence"/>
</dbReference>
<feature type="transmembrane region" description="Helical" evidence="1">
    <location>
        <begin position="228"/>
        <end position="249"/>
    </location>
</feature>
<comment type="caution">
    <text evidence="2">The sequence shown here is derived from an EMBL/GenBank/DDBJ whole genome shotgun (WGS) entry which is preliminary data.</text>
</comment>
<dbReference type="AlphaFoldDB" id="A0AB34QUS4"/>
<dbReference type="NCBIfam" id="TIGR03082">
    <property type="entry name" value="Gneg_AbrB_dup"/>
    <property type="match status" value="2"/>
</dbReference>
<feature type="transmembrane region" description="Helical" evidence="1">
    <location>
        <begin position="196"/>
        <end position="216"/>
    </location>
</feature>
<dbReference type="Pfam" id="PF05145">
    <property type="entry name" value="AbrB"/>
    <property type="match status" value="1"/>
</dbReference>
<feature type="transmembrane region" description="Helical" evidence="1">
    <location>
        <begin position="287"/>
        <end position="309"/>
    </location>
</feature>
<dbReference type="InterPro" id="IPR017516">
    <property type="entry name" value="AbrB_dup"/>
</dbReference>
<dbReference type="PANTHER" id="PTHR38457">
    <property type="entry name" value="REGULATOR ABRB-RELATED"/>
    <property type="match status" value="1"/>
</dbReference>
<proteinExistence type="predicted"/>
<dbReference type="GO" id="GO:0010468">
    <property type="term" value="P:regulation of gene expression"/>
    <property type="evidence" value="ECO:0007669"/>
    <property type="project" value="InterPro"/>
</dbReference>
<keyword evidence="1" id="KW-0472">Membrane</keyword>
<dbReference type="InterPro" id="IPR007820">
    <property type="entry name" value="AbrB_fam"/>
</dbReference>
<accession>A0AB34QUS4</accession>
<gene>
    <name evidence="2" type="ORF">B4127_1069</name>
</gene>
<organism evidence="2 3">
    <name type="scientific">Bacillus pumilus</name>
    <name type="common">Bacillus mesentericus</name>
    <dbReference type="NCBI Taxonomy" id="1408"/>
    <lineage>
        <taxon>Bacteria</taxon>
        <taxon>Bacillati</taxon>
        <taxon>Bacillota</taxon>
        <taxon>Bacilli</taxon>
        <taxon>Bacillales</taxon>
        <taxon>Bacillaceae</taxon>
        <taxon>Bacillus</taxon>
    </lineage>
</organism>
<dbReference type="GO" id="GO:0016020">
    <property type="term" value="C:membrane"/>
    <property type="evidence" value="ECO:0007669"/>
    <property type="project" value="InterPro"/>
</dbReference>
<feature type="transmembrane region" description="Helical" evidence="1">
    <location>
        <begin position="159"/>
        <end position="176"/>
    </location>
</feature>
<keyword evidence="1" id="KW-0812">Transmembrane</keyword>
<dbReference type="PIRSF" id="PIRSF038991">
    <property type="entry name" value="Protein_AbrB"/>
    <property type="match status" value="1"/>
</dbReference>
<protein>
    <recommendedName>
        <fullName evidence="4">AbrB family transcriptional regulator</fullName>
    </recommendedName>
</protein>
<feature type="transmembrane region" description="Helical" evidence="1">
    <location>
        <begin position="316"/>
        <end position="338"/>
    </location>
</feature>
<feature type="transmembrane region" description="Helical" evidence="1">
    <location>
        <begin position="344"/>
        <end position="364"/>
    </location>
</feature>